<dbReference type="EMBL" id="ML121531">
    <property type="protein sequence ID" value="RPB27507.1"/>
    <property type="molecule type" value="Genomic_DNA"/>
</dbReference>
<evidence type="ECO:0000313" key="2">
    <source>
        <dbReference type="Proteomes" id="UP000267821"/>
    </source>
</evidence>
<keyword evidence="2" id="KW-1185">Reference proteome</keyword>
<dbReference type="OrthoDB" id="10581752at2759"/>
<proteinExistence type="predicted"/>
<accession>A0A3N4LXB4</accession>
<sequence>MQLLPVLLQLLLVLLQVMQLLPALYWSGFWFRNRDDNMDVFLLWENHPRKKCP</sequence>
<evidence type="ECO:0000313" key="1">
    <source>
        <dbReference type="EMBL" id="RPB27507.1"/>
    </source>
</evidence>
<dbReference type="InParanoid" id="A0A3N4LXB4"/>
<organism evidence="1 2">
    <name type="scientific">Terfezia boudieri ATCC MYA-4762</name>
    <dbReference type="NCBI Taxonomy" id="1051890"/>
    <lineage>
        <taxon>Eukaryota</taxon>
        <taxon>Fungi</taxon>
        <taxon>Dikarya</taxon>
        <taxon>Ascomycota</taxon>
        <taxon>Pezizomycotina</taxon>
        <taxon>Pezizomycetes</taxon>
        <taxon>Pezizales</taxon>
        <taxon>Pezizaceae</taxon>
        <taxon>Terfezia</taxon>
    </lineage>
</organism>
<dbReference type="AlphaFoldDB" id="A0A3N4LXB4"/>
<reference evidence="1 2" key="1">
    <citation type="journal article" date="2018" name="Nat. Ecol. Evol.">
        <title>Pezizomycetes genomes reveal the molecular basis of ectomycorrhizal truffle lifestyle.</title>
        <authorList>
            <person name="Murat C."/>
            <person name="Payen T."/>
            <person name="Noel B."/>
            <person name="Kuo A."/>
            <person name="Morin E."/>
            <person name="Chen J."/>
            <person name="Kohler A."/>
            <person name="Krizsan K."/>
            <person name="Balestrini R."/>
            <person name="Da Silva C."/>
            <person name="Montanini B."/>
            <person name="Hainaut M."/>
            <person name="Levati E."/>
            <person name="Barry K.W."/>
            <person name="Belfiori B."/>
            <person name="Cichocki N."/>
            <person name="Clum A."/>
            <person name="Dockter R.B."/>
            <person name="Fauchery L."/>
            <person name="Guy J."/>
            <person name="Iotti M."/>
            <person name="Le Tacon F."/>
            <person name="Lindquist E.A."/>
            <person name="Lipzen A."/>
            <person name="Malagnac F."/>
            <person name="Mello A."/>
            <person name="Molinier V."/>
            <person name="Miyauchi S."/>
            <person name="Poulain J."/>
            <person name="Riccioni C."/>
            <person name="Rubini A."/>
            <person name="Sitrit Y."/>
            <person name="Splivallo R."/>
            <person name="Traeger S."/>
            <person name="Wang M."/>
            <person name="Zifcakova L."/>
            <person name="Wipf D."/>
            <person name="Zambonelli A."/>
            <person name="Paolocci F."/>
            <person name="Nowrousian M."/>
            <person name="Ottonello S."/>
            <person name="Baldrian P."/>
            <person name="Spatafora J.W."/>
            <person name="Henrissat B."/>
            <person name="Nagy L.G."/>
            <person name="Aury J.M."/>
            <person name="Wincker P."/>
            <person name="Grigoriev I.V."/>
            <person name="Bonfante P."/>
            <person name="Martin F.M."/>
        </authorList>
    </citation>
    <scope>NUCLEOTIDE SEQUENCE [LARGE SCALE GENOMIC DNA]</scope>
    <source>
        <strain evidence="1 2">ATCC MYA-4762</strain>
    </source>
</reference>
<gene>
    <name evidence="1" type="ORF">L211DRAFT_834363</name>
</gene>
<name>A0A3N4LXB4_9PEZI</name>
<protein>
    <submittedName>
        <fullName evidence="1">Uncharacterized protein</fullName>
    </submittedName>
</protein>
<dbReference type="Proteomes" id="UP000267821">
    <property type="component" value="Unassembled WGS sequence"/>
</dbReference>